<organism evidence="1 2">
    <name type="scientific">Steinernema glaseri</name>
    <dbReference type="NCBI Taxonomy" id="37863"/>
    <lineage>
        <taxon>Eukaryota</taxon>
        <taxon>Metazoa</taxon>
        <taxon>Ecdysozoa</taxon>
        <taxon>Nematoda</taxon>
        <taxon>Chromadorea</taxon>
        <taxon>Rhabditida</taxon>
        <taxon>Tylenchina</taxon>
        <taxon>Panagrolaimomorpha</taxon>
        <taxon>Strongyloidoidea</taxon>
        <taxon>Steinernematidae</taxon>
        <taxon>Steinernema</taxon>
    </lineage>
</organism>
<protein>
    <submittedName>
        <fullName evidence="2">Ovule protein</fullName>
    </submittedName>
</protein>
<dbReference type="WBParaSite" id="L893_g28801.t1">
    <property type="protein sequence ID" value="L893_g28801.t1"/>
    <property type="gene ID" value="L893_g28801"/>
</dbReference>
<evidence type="ECO:0000313" key="2">
    <source>
        <dbReference type="WBParaSite" id="L893_g28801.t1"/>
    </source>
</evidence>
<name>A0A1I7ZQK7_9BILA</name>
<proteinExistence type="predicted"/>
<accession>A0A1I7ZQK7</accession>
<reference evidence="2" key="1">
    <citation type="submission" date="2016-11" db="UniProtKB">
        <authorList>
            <consortium name="WormBaseParasite"/>
        </authorList>
    </citation>
    <scope>IDENTIFICATION</scope>
</reference>
<evidence type="ECO:0000313" key="1">
    <source>
        <dbReference type="Proteomes" id="UP000095287"/>
    </source>
</evidence>
<dbReference type="Proteomes" id="UP000095287">
    <property type="component" value="Unplaced"/>
</dbReference>
<keyword evidence="1" id="KW-1185">Reference proteome</keyword>
<sequence>MCFTQHLSKTFSLLPFNHKTQNVNVITKPYIDQLRRRHDREGLGTTKTFIFSRKTIPRNPGRSSPIQ</sequence>
<dbReference type="AlphaFoldDB" id="A0A1I7ZQK7"/>